<evidence type="ECO:0000313" key="1">
    <source>
        <dbReference type="EMBL" id="MTW18505.1"/>
    </source>
</evidence>
<evidence type="ECO:0000313" key="3">
    <source>
        <dbReference type="Proteomes" id="UP000289200"/>
    </source>
</evidence>
<gene>
    <name evidence="1" type="ORF">GJ689_20090</name>
    <name evidence="2" type="ORF">RHODGE_RHODGE_00868</name>
</gene>
<organism evidence="2 3">
    <name type="scientific">Rhodoplanes serenus</name>
    <dbReference type="NCBI Taxonomy" id="200615"/>
    <lineage>
        <taxon>Bacteria</taxon>
        <taxon>Pseudomonadati</taxon>
        <taxon>Pseudomonadota</taxon>
        <taxon>Alphaproteobacteria</taxon>
        <taxon>Hyphomicrobiales</taxon>
        <taxon>Nitrobacteraceae</taxon>
        <taxon>Rhodoplanes</taxon>
    </lineage>
</organism>
<dbReference type="Proteomes" id="UP000438991">
    <property type="component" value="Unassembled WGS sequence"/>
</dbReference>
<keyword evidence="3" id="KW-1185">Reference proteome</keyword>
<evidence type="ECO:0000313" key="2">
    <source>
        <dbReference type="EMBL" id="VCU07663.1"/>
    </source>
</evidence>
<dbReference type="RefSeq" id="WP_111385845.1">
    <property type="nucleotide sequence ID" value="NZ_NPEW01000132.1"/>
</dbReference>
<sequence>MTMLLRAHEEWCRFAPGHRYGSVESLLAAHREDFCGVVAGVLGLGTGWLPAPATIDGSRGLYVGGGELFVFLVQAGRSRGLFAWSTAPRSCGLTTFRYDRILADHRVVGAESVCETLIAETQMTIRKAGYAASFDLAGDPADLLDILARGAPRRTIH</sequence>
<accession>A0A327K2Z4</accession>
<name>A0A327K2Z4_9BRAD</name>
<evidence type="ECO:0000313" key="4">
    <source>
        <dbReference type="Proteomes" id="UP000438991"/>
    </source>
</evidence>
<dbReference type="EMBL" id="WNKV01000017">
    <property type="protein sequence ID" value="MTW18505.1"/>
    <property type="molecule type" value="Genomic_DNA"/>
</dbReference>
<reference evidence="3" key="1">
    <citation type="submission" date="2018-10" db="EMBL/GenBank/DDBJ databases">
        <authorList>
            <person name="Peiro R."/>
            <person name="Begona"/>
            <person name="Cbmso G."/>
            <person name="Lopez M."/>
            <person name="Gonzalez S."/>
            <person name="Sacristan E."/>
            <person name="Castillo E."/>
        </authorList>
    </citation>
    <scope>NUCLEOTIDE SEQUENCE [LARGE SCALE GENOMIC DNA]</scope>
</reference>
<comment type="caution">
    <text evidence="2">The sequence shown here is derived from an EMBL/GenBank/DDBJ whole genome shotgun (WGS) entry which is preliminary data.</text>
</comment>
<reference evidence="1 4" key="3">
    <citation type="submission" date="2019-11" db="EMBL/GenBank/DDBJ databases">
        <title>Whole-genome sequence of Rhodoplanes serenus DSM 18633, type strain.</title>
        <authorList>
            <person name="Kyndt J.A."/>
            <person name="Meyer T.E."/>
        </authorList>
    </citation>
    <scope>NUCLEOTIDE SEQUENCE [LARGE SCALE GENOMIC DNA]</scope>
    <source>
        <strain evidence="1 4">DSM 18633</strain>
    </source>
</reference>
<protein>
    <submittedName>
        <fullName evidence="2">Uncharacterized protein</fullName>
    </submittedName>
</protein>
<reference evidence="2" key="2">
    <citation type="submission" date="2018-10" db="EMBL/GenBank/DDBJ databases">
        <authorList>
            <person name="Peiro R."/>
            <person name="Begona"/>
            <person name="Cbmso G."/>
            <person name="Lopez M."/>
            <person name="Gonzalez S."/>
            <person name="Sacristan E."/>
            <person name="Castillo E."/>
        </authorList>
    </citation>
    <scope>NUCLEOTIDE SEQUENCE</scope>
    <source>
        <strain evidence="2">Rhod_genome</strain>
    </source>
</reference>
<dbReference type="EMBL" id="UWOC01000055">
    <property type="protein sequence ID" value="VCU07663.1"/>
    <property type="molecule type" value="Genomic_DNA"/>
</dbReference>
<dbReference type="Proteomes" id="UP000289200">
    <property type="component" value="Unassembled WGS sequence"/>
</dbReference>
<dbReference type="AlphaFoldDB" id="A0A327K2Z4"/>
<proteinExistence type="predicted"/>